<dbReference type="PRINTS" id="PR00371">
    <property type="entry name" value="FPNCR"/>
</dbReference>
<gene>
    <name evidence="5" type="ORF">MNBD_ACTINO01-2590</name>
</gene>
<dbReference type="AlphaFoldDB" id="A0A3B0TGC5"/>
<evidence type="ECO:0000256" key="3">
    <source>
        <dbReference type="ARBA" id="ARBA00022741"/>
    </source>
</evidence>
<dbReference type="InterPro" id="IPR051930">
    <property type="entry name" value="FNR_type-1"/>
</dbReference>
<dbReference type="Gene3D" id="2.40.30.10">
    <property type="entry name" value="Translation factors"/>
    <property type="match status" value="1"/>
</dbReference>
<accession>A0A3B0TGC5</accession>
<dbReference type="CDD" id="cd06195">
    <property type="entry name" value="FNR1"/>
    <property type="match status" value="1"/>
</dbReference>
<evidence type="ECO:0000256" key="2">
    <source>
        <dbReference type="ARBA" id="ARBA00013223"/>
    </source>
</evidence>
<dbReference type="GO" id="GO:0004324">
    <property type="term" value="F:ferredoxin-NADP+ reductase activity"/>
    <property type="evidence" value="ECO:0007669"/>
    <property type="project" value="UniProtKB-EC"/>
</dbReference>
<dbReference type="PANTHER" id="PTHR47878:SF2">
    <property type="entry name" value="OXIDOREDUCTASE FAD_NAD(P)-BINDING DOMAIN PROTEIN"/>
    <property type="match status" value="1"/>
</dbReference>
<dbReference type="SUPFAM" id="SSF63380">
    <property type="entry name" value="Riboflavin synthase domain-like"/>
    <property type="match status" value="1"/>
</dbReference>
<sequence length="271" mass="29964">MVGIPELNAVVTQKDELTPRLMILRVEPDGWELPRFEAGQYVLLGLPPTAERCALSVDEENPPNPDHLLRRAYSIASSSLNGEYMDFYIRLVSTGVLTPRLFALGVRDRLWMSGSPKGVFTLADVPSDRDVVLVATGTGLAPYMSMLGAYLECGGPRRILVLHGAAHSWDLGYRSELEALQHLCSNFTYIPTIDRPEDEPVLWHGRTGRVQQLWQSGAIEEAWGHVPDPGGTDVFLCGVPGMIEDMVAVLTAESFVEHTRTTPGQVHVERF</sequence>
<dbReference type="InterPro" id="IPR001709">
    <property type="entry name" value="Flavoprot_Pyr_Nucl_cyt_Rdtase"/>
</dbReference>
<dbReference type="PANTHER" id="PTHR47878">
    <property type="entry name" value="OXIDOREDUCTASE FAD/NAD(P)-BINDING DOMAIN PROTEIN"/>
    <property type="match status" value="1"/>
</dbReference>
<evidence type="ECO:0000256" key="1">
    <source>
        <dbReference type="ARBA" id="ARBA00008312"/>
    </source>
</evidence>
<protein>
    <recommendedName>
        <fullName evidence="2">ferredoxin--NADP(+) reductase</fullName>
        <ecNumber evidence="2">1.18.1.2</ecNumber>
    </recommendedName>
</protein>
<name>A0A3B0TGC5_9ZZZZ</name>
<reference evidence="5" key="1">
    <citation type="submission" date="2018-06" db="EMBL/GenBank/DDBJ databases">
        <authorList>
            <person name="Zhirakovskaya E."/>
        </authorList>
    </citation>
    <scope>NUCLEOTIDE SEQUENCE</scope>
</reference>
<dbReference type="InterPro" id="IPR017938">
    <property type="entry name" value="Riboflavin_synthase-like_b-brl"/>
</dbReference>
<dbReference type="Pfam" id="PF00175">
    <property type="entry name" value="NAD_binding_1"/>
    <property type="match status" value="1"/>
</dbReference>
<dbReference type="GO" id="GO:0000166">
    <property type="term" value="F:nucleotide binding"/>
    <property type="evidence" value="ECO:0007669"/>
    <property type="project" value="UniProtKB-KW"/>
</dbReference>
<keyword evidence="5" id="KW-0560">Oxidoreductase</keyword>
<dbReference type="PROSITE" id="PS51384">
    <property type="entry name" value="FAD_FR"/>
    <property type="match status" value="1"/>
</dbReference>
<dbReference type="InterPro" id="IPR017927">
    <property type="entry name" value="FAD-bd_FR_type"/>
</dbReference>
<proteinExistence type="inferred from homology"/>
<dbReference type="InterPro" id="IPR001433">
    <property type="entry name" value="OxRdtase_FAD/NAD-bd"/>
</dbReference>
<dbReference type="Gene3D" id="3.40.50.80">
    <property type="entry name" value="Nucleotide-binding domain of ferredoxin-NADP reductase (FNR) module"/>
    <property type="match status" value="1"/>
</dbReference>
<dbReference type="InterPro" id="IPR033892">
    <property type="entry name" value="FNR_bac"/>
</dbReference>
<dbReference type="SUPFAM" id="SSF52343">
    <property type="entry name" value="Ferredoxin reductase-like, C-terminal NADP-linked domain"/>
    <property type="match status" value="1"/>
</dbReference>
<evidence type="ECO:0000259" key="4">
    <source>
        <dbReference type="PROSITE" id="PS51384"/>
    </source>
</evidence>
<evidence type="ECO:0000313" key="5">
    <source>
        <dbReference type="EMBL" id="VAW07794.1"/>
    </source>
</evidence>
<feature type="domain" description="FAD-binding FR-type" evidence="4">
    <location>
        <begin position="4"/>
        <end position="123"/>
    </location>
</feature>
<organism evidence="5">
    <name type="scientific">hydrothermal vent metagenome</name>
    <dbReference type="NCBI Taxonomy" id="652676"/>
    <lineage>
        <taxon>unclassified sequences</taxon>
        <taxon>metagenomes</taxon>
        <taxon>ecological metagenomes</taxon>
    </lineage>
</organism>
<dbReference type="InterPro" id="IPR039261">
    <property type="entry name" value="FNR_nucleotide-bd"/>
</dbReference>
<keyword evidence="3" id="KW-0547">Nucleotide-binding</keyword>
<dbReference type="EC" id="1.18.1.2" evidence="2"/>
<comment type="similarity">
    <text evidence="1">Belongs to the ferredoxin--NADP reductase type 1 family.</text>
</comment>
<dbReference type="EMBL" id="UOEI01000546">
    <property type="protein sequence ID" value="VAW07794.1"/>
    <property type="molecule type" value="Genomic_DNA"/>
</dbReference>